<name>A0A150WJY4_BDEBC</name>
<dbReference type="EMBL" id="LUKE01000003">
    <property type="protein sequence ID" value="KYG64069.1"/>
    <property type="molecule type" value="Genomic_DNA"/>
</dbReference>
<protein>
    <recommendedName>
        <fullName evidence="3">Transposase</fullName>
    </recommendedName>
</protein>
<accession>A0A150WJY4</accession>
<proteinExistence type="predicted"/>
<comment type="caution">
    <text evidence="1">The sequence shown here is derived from an EMBL/GenBank/DDBJ whole genome shotgun (WGS) entry which is preliminary data.</text>
</comment>
<organism evidence="1 2">
    <name type="scientific">Bdellovibrio bacteriovorus</name>
    <dbReference type="NCBI Taxonomy" id="959"/>
    <lineage>
        <taxon>Bacteria</taxon>
        <taxon>Pseudomonadati</taxon>
        <taxon>Bdellovibrionota</taxon>
        <taxon>Bdellovibrionia</taxon>
        <taxon>Bdellovibrionales</taxon>
        <taxon>Pseudobdellovibrionaceae</taxon>
        <taxon>Bdellovibrio</taxon>
    </lineage>
</organism>
<evidence type="ECO:0008006" key="3">
    <source>
        <dbReference type="Google" id="ProtNLM"/>
    </source>
</evidence>
<dbReference type="AlphaFoldDB" id="A0A150WJY4"/>
<reference evidence="1 2" key="1">
    <citation type="submission" date="2016-03" db="EMBL/GenBank/DDBJ databases">
        <authorList>
            <person name="Ploux O."/>
        </authorList>
    </citation>
    <scope>NUCLEOTIDE SEQUENCE [LARGE SCALE GENOMIC DNA]</scope>
    <source>
        <strain evidence="1 2">R0</strain>
    </source>
</reference>
<dbReference type="Proteomes" id="UP000075320">
    <property type="component" value="Unassembled WGS sequence"/>
</dbReference>
<evidence type="ECO:0000313" key="2">
    <source>
        <dbReference type="Proteomes" id="UP000075320"/>
    </source>
</evidence>
<evidence type="ECO:0000313" key="1">
    <source>
        <dbReference type="EMBL" id="KYG64069.1"/>
    </source>
</evidence>
<gene>
    <name evidence="1" type="ORF">AZI86_14795</name>
</gene>
<keyword evidence="2" id="KW-1185">Reference proteome</keyword>
<sequence>MPRVGSRLLQEMLVYRGRKGFIRANNLFLEGISYILKVKKPRLRHLIHRWTKKVELTVLPRIKAVCLLMQKRCFSATFSFEKSALAEPRQSPH</sequence>